<reference evidence="6 7" key="1">
    <citation type="submission" date="2022-12" db="EMBL/GenBank/DDBJ databases">
        <title>Chromosome-level genome of Tegillarca granosa.</title>
        <authorList>
            <person name="Kim J."/>
        </authorList>
    </citation>
    <scope>NUCLEOTIDE SEQUENCE [LARGE SCALE GENOMIC DNA]</scope>
    <source>
        <strain evidence="6">Teg-2019</strain>
        <tissue evidence="6">Adductor muscle</tissue>
    </source>
</reference>
<proteinExistence type="predicted"/>
<dbReference type="InterPro" id="IPR008905">
    <property type="entry name" value="EIF3C_N_dom"/>
</dbReference>
<protein>
    <recommendedName>
        <fullName evidence="5">PCI domain-containing protein</fullName>
    </recommendedName>
</protein>
<keyword evidence="3" id="KW-0648">Protein biosynthesis</keyword>
<sequence length="474" mass="55987">MMTLPVGEHILEESEMLETSPYRVRGCVLTMVERMDEEFIKMLQACDAHSTEYVERLKDESSVCDIIERLQDYIEKRGNAEEICRAYLRRIEHTYYKVRLVKPNDPSQKLMEKLCKYIYAKDNTDRLRTRSILCQIYHHALHNRWFKARDLMLMSHLQDNIQYSDVPTQLLYNRTMVQLGLCAFRNGMTKDAHHALVDIQSGGRAKELLAQGLLLQRQHERTPEQEKIEKRRLLPYHMHINLELLECVYLVSAMLMEVPYMAAHEMDARRRMISKNFHHVMRMSERQTLTGPPESMREHVVAASKAMKTGNWKSCKNFIINEKMNTKVWDLFFRGDKVKDMITAKIQEESLRTYLFTYSSVYDSLSMVTLAEMFELDIPVVHSIISKMIINEELMASLDEPTQTVVMHRTEPTRLQSLALQLSEKVSSLVDNNEKIMELKQGNLFFQKPNQQYGYQQGQRNWDNRRNQRQQRNY</sequence>
<dbReference type="PROSITE" id="PS50250">
    <property type="entry name" value="PCI"/>
    <property type="match status" value="1"/>
</dbReference>
<keyword evidence="2" id="KW-0396">Initiation factor</keyword>
<evidence type="ECO:0000256" key="1">
    <source>
        <dbReference type="ARBA" id="ARBA00022490"/>
    </source>
</evidence>
<dbReference type="Pfam" id="PF26569">
    <property type="entry name" value="EIF3CL_C"/>
    <property type="match status" value="1"/>
</dbReference>
<dbReference type="InterPro" id="IPR000717">
    <property type="entry name" value="PCI_dom"/>
</dbReference>
<dbReference type="PANTHER" id="PTHR13937">
    <property type="entry name" value="EUKARYOTIC TRANSLATION INITATION FACTOR 3, SUBUNIT 8 EIF3S8 -RELATED"/>
    <property type="match status" value="1"/>
</dbReference>
<evidence type="ECO:0000256" key="4">
    <source>
        <dbReference type="SAM" id="MobiDB-lite"/>
    </source>
</evidence>
<dbReference type="EMBL" id="JARBDR010000440">
    <property type="protein sequence ID" value="KAJ8312759.1"/>
    <property type="molecule type" value="Genomic_DNA"/>
</dbReference>
<evidence type="ECO:0000259" key="5">
    <source>
        <dbReference type="PROSITE" id="PS50250"/>
    </source>
</evidence>
<dbReference type="SMART" id="SM00088">
    <property type="entry name" value="PINT"/>
    <property type="match status" value="1"/>
</dbReference>
<dbReference type="InterPro" id="IPR027516">
    <property type="entry name" value="EIF3C"/>
</dbReference>
<evidence type="ECO:0000256" key="2">
    <source>
        <dbReference type="ARBA" id="ARBA00022540"/>
    </source>
</evidence>
<organism evidence="6 7">
    <name type="scientific">Tegillarca granosa</name>
    <name type="common">Malaysian cockle</name>
    <name type="synonym">Anadara granosa</name>
    <dbReference type="NCBI Taxonomy" id="220873"/>
    <lineage>
        <taxon>Eukaryota</taxon>
        <taxon>Metazoa</taxon>
        <taxon>Spiralia</taxon>
        <taxon>Lophotrochozoa</taxon>
        <taxon>Mollusca</taxon>
        <taxon>Bivalvia</taxon>
        <taxon>Autobranchia</taxon>
        <taxon>Pteriomorphia</taxon>
        <taxon>Arcoida</taxon>
        <taxon>Arcoidea</taxon>
        <taxon>Arcidae</taxon>
        <taxon>Tegillarca</taxon>
    </lineage>
</organism>
<keyword evidence="7" id="KW-1185">Reference proteome</keyword>
<dbReference type="Pfam" id="PF05470">
    <property type="entry name" value="eIF-3c_N"/>
    <property type="match status" value="2"/>
</dbReference>
<accession>A0ABQ9F5U9</accession>
<evidence type="ECO:0000313" key="7">
    <source>
        <dbReference type="Proteomes" id="UP001217089"/>
    </source>
</evidence>
<feature type="region of interest" description="Disordered" evidence="4">
    <location>
        <begin position="454"/>
        <end position="474"/>
    </location>
</feature>
<gene>
    <name evidence="6" type="ORF">KUTeg_010132</name>
</gene>
<keyword evidence="1" id="KW-0963">Cytoplasm</keyword>
<dbReference type="SUPFAM" id="SSF46785">
    <property type="entry name" value="Winged helix' DNA-binding domain"/>
    <property type="match status" value="1"/>
</dbReference>
<dbReference type="PANTHER" id="PTHR13937:SF0">
    <property type="entry name" value="EUKARYOTIC TRANSLATION INITIATION FACTOR 3 SUBUNIT C-RELATED"/>
    <property type="match status" value="1"/>
</dbReference>
<dbReference type="Pfam" id="PF01399">
    <property type="entry name" value="PCI"/>
    <property type="match status" value="1"/>
</dbReference>
<feature type="domain" description="PCI" evidence="5">
    <location>
        <begin position="236"/>
        <end position="412"/>
    </location>
</feature>
<evidence type="ECO:0000256" key="3">
    <source>
        <dbReference type="ARBA" id="ARBA00022917"/>
    </source>
</evidence>
<dbReference type="InterPro" id="IPR058999">
    <property type="entry name" value="EIF3CL_C"/>
</dbReference>
<name>A0ABQ9F5U9_TEGGR</name>
<dbReference type="InterPro" id="IPR036390">
    <property type="entry name" value="WH_DNA-bd_sf"/>
</dbReference>
<dbReference type="Proteomes" id="UP001217089">
    <property type="component" value="Unassembled WGS sequence"/>
</dbReference>
<comment type="caution">
    <text evidence="6">The sequence shown here is derived from an EMBL/GenBank/DDBJ whole genome shotgun (WGS) entry which is preliminary data.</text>
</comment>
<evidence type="ECO:0000313" key="6">
    <source>
        <dbReference type="EMBL" id="KAJ8312759.1"/>
    </source>
</evidence>